<feature type="transmembrane region" description="Helical" evidence="1">
    <location>
        <begin position="156"/>
        <end position="174"/>
    </location>
</feature>
<dbReference type="AlphaFoldDB" id="A0A198A1A2"/>
<comment type="caution">
    <text evidence="2">The sequence shown here is derived from an EMBL/GenBank/DDBJ whole genome shotgun (WGS) entry which is preliminary data.</text>
</comment>
<dbReference type="EMBL" id="LYPB01000087">
    <property type="protein sequence ID" value="OAS14796.1"/>
    <property type="molecule type" value="Genomic_DNA"/>
</dbReference>
<gene>
    <name evidence="2" type="ORF">A8708_04640</name>
</gene>
<sequence>MRTVQDPEKIKEIGEFFRINSENSTNYYWYWTENTLFQWDFWLSWMFAIIPWIVWSHYHKKKSRGRLLLVGFIAITITSWMDFIGVNIGLWYYTGLAIPTIPSYAPWDFSLLPVFIMFLLQIKPNTSKYLKAAIFSIVSSFVGEPIFLWLGFYKILHWNLFYSLPIYFVIYLICNRVSKQKYFEEL</sequence>
<dbReference type="Proteomes" id="UP000078454">
    <property type="component" value="Unassembled WGS sequence"/>
</dbReference>
<reference evidence="2 3" key="1">
    <citation type="submission" date="2016-05" db="EMBL/GenBank/DDBJ databases">
        <title>Paenibacillus sp. 1ZS3-15 nov., isolated from the rhizosphere soil.</title>
        <authorList>
            <person name="Zhang X.X."/>
            <person name="Zhang J."/>
        </authorList>
    </citation>
    <scope>NUCLEOTIDE SEQUENCE [LARGE SCALE GENOMIC DNA]</scope>
    <source>
        <strain evidence="2 3">1ZS3-15</strain>
    </source>
</reference>
<protein>
    <submittedName>
        <fullName evidence="2">Uncharacterized protein</fullName>
    </submittedName>
</protein>
<dbReference type="OrthoDB" id="1679483at2"/>
<dbReference type="STRING" id="1850517.A8708_04640"/>
<evidence type="ECO:0000256" key="1">
    <source>
        <dbReference type="SAM" id="Phobius"/>
    </source>
</evidence>
<accession>A0A198A1A2</accession>
<dbReference type="RefSeq" id="WP_068668863.1">
    <property type="nucleotide sequence ID" value="NZ_LYPB01000087.1"/>
</dbReference>
<keyword evidence="1" id="KW-0472">Membrane</keyword>
<evidence type="ECO:0000313" key="2">
    <source>
        <dbReference type="EMBL" id="OAS14796.1"/>
    </source>
</evidence>
<dbReference type="NCBIfam" id="NF041644">
    <property type="entry name" value="CBO0543_fam"/>
    <property type="match status" value="1"/>
</dbReference>
<feature type="transmembrane region" description="Helical" evidence="1">
    <location>
        <begin position="104"/>
        <end position="122"/>
    </location>
</feature>
<organism evidence="2 3">
    <name type="scientific">Paenibacillus oryzisoli</name>
    <dbReference type="NCBI Taxonomy" id="1850517"/>
    <lineage>
        <taxon>Bacteria</taxon>
        <taxon>Bacillati</taxon>
        <taxon>Bacillota</taxon>
        <taxon>Bacilli</taxon>
        <taxon>Bacillales</taxon>
        <taxon>Paenibacillaceae</taxon>
        <taxon>Paenibacillus</taxon>
    </lineage>
</organism>
<dbReference type="InterPro" id="IPR048147">
    <property type="entry name" value="CBO0543-like"/>
</dbReference>
<keyword evidence="1" id="KW-0812">Transmembrane</keyword>
<feature type="transmembrane region" description="Helical" evidence="1">
    <location>
        <begin position="129"/>
        <end position="150"/>
    </location>
</feature>
<proteinExistence type="predicted"/>
<evidence type="ECO:0000313" key="3">
    <source>
        <dbReference type="Proteomes" id="UP000078454"/>
    </source>
</evidence>
<keyword evidence="3" id="KW-1185">Reference proteome</keyword>
<keyword evidence="1" id="KW-1133">Transmembrane helix</keyword>
<name>A0A198A1A2_9BACL</name>
<feature type="transmembrane region" description="Helical" evidence="1">
    <location>
        <begin position="67"/>
        <end position="92"/>
    </location>
</feature>
<feature type="transmembrane region" description="Helical" evidence="1">
    <location>
        <begin position="36"/>
        <end position="55"/>
    </location>
</feature>